<dbReference type="AlphaFoldDB" id="A0A1W0WNS7"/>
<dbReference type="EMBL" id="MTYJ01000070">
    <property type="protein sequence ID" value="OQV16773.1"/>
    <property type="molecule type" value="Genomic_DNA"/>
</dbReference>
<feature type="chain" id="PRO_5010721648" evidence="1">
    <location>
        <begin position="24"/>
        <end position="106"/>
    </location>
</feature>
<feature type="signal peptide" evidence="1">
    <location>
        <begin position="1"/>
        <end position="23"/>
    </location>
</feature>
<evidence type="ECO:0000313" key="2">
    <source>
        <dbReference type="EMBL" id="OQV16773.1"/>
    </source>
</evidence>
<sequence length="106" mass="10759">MHFSAGIVIALTLCSLIPNGAFGYARRLGMKEALLSELAGQRNDEALTRHKRSSEGHWHYGGFGGGGGGGGGGFGVGGGMRGLFWGLALANLLTPATTAATTTAKP</sequence>
<comment type="caution">
    <text evidence="2">The sequence shown here is derived from an EMBL/GenBank/DDBJ whole genome shotgun (WGS) entry which is preliminary data.</text>
</comment>
<organism evidence="2 3">
    <name type="scientific">Hypsibius exemplaris</name>
    <name type="common">Freshwater tardigrade</name>
    <dbReference type="NCBI Taxonomy" id="2072580"/>
    <lineage>
        <taxon>Eukaryota</taxon>
        <taxon>Metazoa</taxon>
        <taxon>Ecdysozoa</taxon>
        <taxon>Tardigrada</taxon>
        <taxon>Eutardigrada</taxon>
        <taxon>Parachela</taxon>
        <taxon>Hypsibioidea</taxon>
        <taxon>Hypsibiidae</taxon>
        <taxon>Hypsibius</taxon>
    </lineage>
</organism>
<reference evidence="3" key="1">
    <citation type="submission" date="2017-01" db="EMBL/GenBank/DDBJ databases">
        <title>Comparative genomics of anhydrobiosis in the tardigrade Hypsibius dujardini.</title>
        <authorList>
            <person name="Yoshida Y."/>
            <person name="Koutsovoulos G."/>
            <person name="Laetsch D."/>
            <person name="Stevens L."/>
            <person name="Kumar S."/>
            <person name="Horikawa D."/>
            <person name="Ishino K."/>
            <person name="Komine S."/>
            <person name="Tomita M."/>
            <person name="Blaxter M."/>
            <person name="Arakawa K."/>
        </authorList>
    </citation>
    <scope>NUCLEOTIDE SEQUENCE [LARGE SCALE GENOMIC DNA]</scope>
    <source>
        <strain evidence="3">Z151</strain>
    </source>
</reference>
<keyword evidence="1" id="KW-0732">Signal</keyword>
<accession>A0A1W0WNS7</accession>
<name>A0A1W0WNS7_HYPEX</name>
<gene>
    <name evidence="2" type="ORF">BV898_09129</name>
</gene>
<dbReference type="Proteomes" id="UP000192578">
    <property type="component" value="Unassembled WGS sequence"/>
</dbReference>
<proteinExistence type="predicted"/>
<protein>
    <submittedName>
        <fullName evidence="2">Uncharacterized protein</fullName>
    </submittedName>
</protein>
<evidence type="ECO:0000256" key="1">
    <source>
        <dbReference type="SAM" id="SignalP"/>
    </source>
</evidence>
<evidence type="ECO:0000313" key="3">
    <source>
        <dbReference type="Proteomes" id="UP000192578"/>
    </source>
</evidence>
<keyword evidence="3" id="KW-1185">Reference proteome</keyword>